<evidence type="ECO:0000313" key="6">
    <source>
        <dbReference type="Proteomes" id="UP001595721"/>
    </source>
</evidence>
<dbReference type="EMBL" id="JBHRXJ010000001">
    <property type="protein sequence ID" value="MFC3526707.1"/>
    <property type="molecule type" value="Genomic_DNA"/>
</dbReference>
<accession>A0ABV7QZE8</accession>
<gene>
    <name evidence="5" type="ORF">ACFOMH_00885</name>
</gene>
<sequence length="238" mass="25844">MNIISCDGVSGDDARDALPFRLSRETAAILFVGTQCNFSHSLISVTNRELADITVALAPSFRGLRDLIEFADERPALVVLDEPTLRNLTGDDRAFLLALEDIALAIAFCSAGFGAACYGDTELRRRAVSIFPLNLRLDVWLSVIRIVAHGGNYICPDIIMPAITAPPAIALAGDGDGGLTRRQHDVMRLVADGRSNKQIAADLGLSVHTVKLHLRNANLRLGAHNRTEAAMRYREART</sequence>
<evidence type="ECO:0000256" key="2">
    <source>
        <dbReference type="ARBA" id="ARBA00023125"/>
    </source>
</evidence>
<dbReference type="RefSeq" id="WP_377742008.1">
    <property type="nucleotide sequence ID" value="NZ_JBHRXJ010000001.1"/>
</dbReference>
<dbReference type="InterPro" id="IPR000792">
    <property type="entry name" value="Tscrpt_reg_LuxR_C"/>
</dbReference>
<dbReference type="SMART" id="SM00421">
    <property type="entry name" value="HTH_LUXR"/>
    <property type="match status" value="1"/>
</dbReference>
<organism evidence="5 6">
    <name type="scientific">Paracoccus mangrovi</name>
    <dbReference type="NCBI Taxonomy" id="1715645"/>
    <lineage>
        <taxon>Bacteria</taxon>
        <taxon>Pseudomonadati</taxon>
        <taxon>Pseudomonadota</taxon>
        <taxon>Alphaproteobacteria</taxon>
        <taxon>Rhodobacterales</taxon>
        <taxon>Paracoccaceae</taxon>
        <taxon>Paracoccus</taxon>
    </lineage>
</organism>
<dbReference type="PROSITE" id="PS50043">
    <property type="entry name" value="HTH_LUXR_2"/>
    <property type="match status" value="1"/>
</dbReference>
<protein>
    <submittedName>
        <fullName evidence="5">Response regulator transcription factor</fullName>
    </submittedName>
</protein>
<dbReference type="SUPFAM" id="SSF46894">
    <property type="entry name" value="C-terminal effector domain of the bipartite response regulators"/>
    <property type="match status" value="1"/>
</dbReference>
<comment type="caution">
    <text evidence="5">The sequence shown here is derived from an EMBL/GenBank/DDBJ whole genome shotgun (WGS) entry which is preliminary data.</text>
</comment>
<dbReference type="Gene3D" id="1.10.10.10">
    <property type="entry name" value="Winged helix-like DNA-binding domain superfamily/Winged helix DNA-binding domain"/>
    <property type="match status" value="1"/>
</dbReference>
<dbReference type="InterPro" id="IPR016032">
    <property type="entry name" value="Sig_transdc_resp-reg_C-effctor"/>
</dbReference>
<dbReference type="PROSITE" id="PS00622">
    <property type="entry name" value="HTH_LUXR_1"/>
    <property type="match status" value="1"/>
</dbReference>
<dbReference type="Proteomes" id="UP001595721">
    <property type="component" value="Unassembled WGS sequence"/>
</dbReference>
<dbReference type="PRINTS" id="PR00038">
    <property type="entry name" value="HTHLUXR"/>
</dbReference>
<feature type="domain" description="HTH luxR-type" evidence="4">
    <location>
        <begin position="172"/>
        <end position="237"/>
    </location>
</feature>
<dbReference type="InterPro" id="IPR036388">
    <property type="entry name" value="WH-like_DNA-bd_sf"/>
</dbReference>
<dbReference type="Pfam" id="PF00196">
    <property type="entry name" value="GerE"/>
    <property type="match status" value="1"/>
</dbReference>
<keyword evidence="6" id="KW-1185">Reference proteome</keyword>
<evidence type="ECO:0000313" key="5">
    <source>
        <dbReference type="EMBL" id="MFC3526707.1"/>
    </source>
</evidence>
<keyword evidence="1" id="KW-0805">Transcription regulation</keyword>
<proteinExistence type="predicted"/>
<evidence type="ECO:0000256" key="3">
    <source>
        <dbReference type="ARBA" id="ARBA00023163"/>
    </source>
</evidence>
<evidence type="ECO:0000259" key="4">
    <source>
        <dbReference type="PROSITE" id="PS50043"/>
    </source>
</evidence>
<keyword evidence="2" id="KW-0238">DNA-binding</keyword>
<name>A0ABV7QZE8_9RHOB</name>
<keyword evidence="3" id="KW-0804">Transcription</keyword>
<dbReference type="PANTHER" id="PTHR44688:SF16">
    <property type="entry name" value="DNA-BINDING TRANSCRIPTIONAL ACTIVATOR DEVR_DOSR"/>
    <property type="match status" value="1"/>
</dbReference>
<reference evidence="6" key="1">
    <citation type="journal article" date="2019" name="Int. J. Syst. Evol. Microbiol.">
        <title>The Global Catalogue of Microorganisms (GCM) 10K type strain sequencing project: providing services to taxonomists for standard genome sequencing and annotation.</title>
        <authorList>
            <consortium name="The Broad Institute Genomics Platform"/>
            <consortium name="The Broad Institute Genome Sequencing Center for Infectious Disease"/>
            <person name="Wu L."/>
            <person name="Ma J."/>
        </authorList>
    </citation>
    <scope>NUCLEOTIDE SEQUENCE [LARGE SCALE GENOMIC DNA]</scope>
    <source>
        <strain evidence="6">KCTC 42899</strain>
    </source>
</reference>
<evidence type="ECO:0000256" key="1">
    <source>
        <dbReference type="ARBA" id="ARBA00023015"/>
    </source>
</evidence>
<dbReference type="CDD" id="cd06170">
    <property type="entry name" value="LuxR_C_like"/>
    <property type="match status" value="1"/>
</dbReference>
<dbReference type="PANTHER" id="PTHR44688">
    <property type="entry name" value="DNA-BINDING TRANSCRIPTIONAL ACTIVATOR DEVR_DOSR"/>
    <property type="match status" value="1"/>
</dbReference>